<comment type="catalytic activity">
    <reaction evidence="17">
        <text>hypoxanthine + NAD(+) + H2O = xanthine + NADH + H(+)</text>
        <dbReference type="Rhea" id="RHEA:24670"/>
        <dbReference type="ChEBI" id="CHEBI:15377"/>
        <dbReference type="ChEBI" id="CHEBI:15378"/>
        <dbReference type="ChEBI" id="CHEBI:17368"/>
        <dbReference type="ChEBI" id="CHEBI:17712"/>
        <dbReference type="ChEBI" id="CHEBI:57540"/>
        <dbReference type="ChEBI" id="CHEBI:57945"/>
        <dbReference type="EC" id="1.17.1.4"/>
    </reaction>
</comment>
<dbReference type="GO" id="GO:0051537">
    <property type="term" value="F:2 iron, 2 sulfur cluster binding"/>
    <property type="evidence" value="ECO:0007669"/>
    <property type="project" value="UniProtKB-KW"/>
</dbReference>
<keyword evidence="5 20" id="KW-0500">Molybdenum</keyword>
<dbReference type="PROSITE" id="PS00197">
    <property type="entry name" value="2FE2S_FER_1"/>
    <property type="match status" value="1"/>
</dbReference>
<dbReference type="FunFam" id="1.10.150.120:FF:000016">
    <property type="match status" value="1"/>
</dbReference>
<feature type="binding site" evidence="20">
    <location>
        <position position="73"/>
    </location>
    <ligand>
        <name>[2Fe-2S] cluster</name>
        <dbReference type="ChEBI" id="CHEBI:190135"/>
        <label>1</label>
    </ligand>
</feature>
<feature type="binding site" evidence="19">
    <location>
        <begin position="380"/>
        <end position="384"/>
    </location>
    <ligand>
        <name>FAD</name>
        <dbReference type="ChEBI" id="CHEBI:57692"/>
    </ligand>
</feature>
<evidence type="ECO:0000256" key="17">
    <source>
        <dbReference type="ARBA" id="ARBA00049517"/>
    </source>
</evidence>
<comment type="cofactor">
    <cofactor evidence="20">
        <name>[2Fe-2S] cluster</name>
        <dbReference type="ChEBI" id="CHEBI:190135"/>
    </cofactor>
    <text evidence="20">Binds 2 [2Fe-2S] clusters.</text>
</comment>
<dbReference type="FunFam" id="3.30.365.10:FF:000001">
    <property type="entry name" value="Xanthine dehydrogenase oxidase"/>
    <property type="match status" value="1"/>
</dbReference>
<dbReference type="GO" id="GO:0071949">
    <property type="term" value="F:FAD binding"/>
    <property type="evidence" value="ECO:0007669"/>
    <property type="project" value="InterPro"/>
</dbReference>
<dbReference type="Pfam" id="PF20256">
    <property type="entry name" value="MoCoBD_2"/>
    <property type="match status" value="1"/>
</dbReference>
<keyword evidence="6" id="KW-0285">Flavoprotein</keyword>
<dbReference type="Pfam" id="PF00111">
    <property type="entry name" value="Fer2"/>
    <property type="match status" value="1"/>
</dbReference>
<dbReference type="SUPFAM" id="SSF54292">
    <property type="entry name" value="2Fe-2S ferredoxin-like"/>
    <property type="match status" value="1"/>
</dbReference>
<dbReference type="InterPro" id="IPR046867">
    <property type="entry name" value="AldOxase/xan_DH_MoCoBD2"/>
</dbReference>
<feature type="binding site" evidence="19">
    <location>
        <position position="829"/>
    </location>
    <ligand>
        <name>substrate</name>
    </ligand>
</feature>
<reference evidence="23" key="2">
    <citation type="submission" date="2019-04" db="EMBL/GenBank/DDBJ databases">
        <title>Friends and foes A comparative genomics study of 23 Aspergillus species from section Flavi.</title>
        <authorList>
            <consortium name="DOE Joint Genome Institute"/>
            <person name="Kjaerbolling I."/>
            <person name="Vesth T."/>
            <person name="Frisvad J.C."/>
            <person name="Nybo J.L."/>
            <person name="Theobald S."/>
            <person name="Kildgaard S."/>
            <person name="Isbrandt T."/>
            <person name="Kuo A."/>
            <person name="Sato A."/>
            <person name="Lyhne E.K."/>
            <person name="Kogle M.E."/>
            <person name="Wiebenga A."/>
            <person name="Kun R.S."/>
            <person name="Lubbers R.J."/>
            <person name="Makela M.R."/>
            <person name="Barry K."/>
            <person name="Chovatia M."/>
            <person name="Clum A."/>
            <person name="Daum C."/>
            <person name="Haridas S."/>
            <person name="He G."/>
            <person name="LaButti K."/>
            <person name="Lipzen A."/>
            <person name="Mondo S."/>
            <person name="Riley R."/>
            <person name="Salamov A."/>
            <person name="Simmons B.A."/>
            <person name="Magnuson J.K."/>
            <person name="Henrissat B."/>
            <person name="Mortensen U.H."/>
            <person name="Larsen T.O."/>
            <person name="Devries R.P."/>
            <person name="Grigoriev I.V."/>
            <person name="Machida M."/>
            <person name="Baker S.E."/>
            <person name="Andersen M.R."/>
        </authorList>
    </citation>
    <scope>NUCLEOTIDE SEQUENCE</scope>
    <source>
        <strain evidence="23">CBS 117612</strain>
    </source>
</reference>
<feature type="binding site" evidence="20">
    <location>
        <position position="825"/>
    </location>
    <ligand>
        <name>Mo-molybdopterin</name>
        <dbReference type="ChEBI" id="CHEBI:71302"/>
    </ligand>
    <ligandPart>
        <name>Mo</name>
        <dbReference type="ChEBI" id="CHEBI:28685"/>
    </ligandPart>
</feature>
<dbReference type="InterPro" id="IPR016166">
    <property type="entry name" value="FAD-bd_PCMH"/>
</dbReference>
<dbReference type="PANTHER" id="PTHR45444:SF3">
    <property type="entry name" value="XANTHINE DEHYDROGENASE"/>
    <property type="match status" value="1"/>
</dbReference>
<dbReference type="GO" id="GO:0005506">
    <property type="term" value="F:iron ion binding"/>
    <property type="evidence" value="ECO:0007669"/>
    <property type="project" value="InterPro"/>
</dbReference>
<dbReference type="SMART" id="SM01008">
    <property type="entry name" value="Ald_Xan_dh_C"/>
    <property type="match status" value="1"/>
</dbReference>
<feature type="binding site" evidence="20">
    <location>
        <position position="174"/>
    </location>
    <ligand>
        <name>[2Fe-2S] cluster</name>
        <dbReference type="ChEBI" id="CHEBI:190135"/>
        <label>2</label>
    </ligand>
</feature>
<dbReference type="Pfam" id="PF02738">
    <property type="entry name" value="MoCoBD_1"/>
    <property type="match status" value="1"/>
</dbReference>
<dbReference type="InterPro" id="IPR000674">
    <property type="entry name" value="Ald_Oxase/Xan_DH_a/b"/>
</dbReference>
<dbReference type="Gene3D" id="3.30.365.10">
    <property type="entry name" value="Aldehyde oxidase/xanthine dehydrogenase, molybdopterin binding domain"/>
    <property type="match status" value="4"/>
</dbReference>
<dbReference type="PANTHER" id="PTHR45444">
    <property type="entry name" value="XANTHINE DEHYDROGENASE"/>
    <property type="match status" value="1"/>
</dbReference>
<dbReference type="SUPFAM" id="SSF55447">
    <property type="entry name" value="CO dehydrogenase flavoprotein C-terminal domain-like"/>
    <property type="match status" value="1"/>
</dbReference>
<keyword evidence="11 20" id="KW-0408">Iron</keyword>
<keyword evidence="14" id="KW-0576">Peroxisome</keyword>
<dbReference type="SUPFAM" id="SSF56003">
    <property type="entry name" value="Molybdenum cofactor-binding domain"/>
    <property type="match status" value="1"/>
</dbReference>
<keyword evidence="9 19" id="KW-0274">FAD</keyword>
<dbReference type="Pfam" id="PF01799">
    <property type="entry name" value="Fer2_2"/>
    <property type="match status" value="1"/>
</dbReference>
<dbReference type="EMBL" id="ML737144">
    <property type="protein sequence ID" value="KAE8340984.1"/>
    <property type="molecule type" value="Genomic_DNA"/>
</dbReference>
<dbReference type="FunFam" id="3.30.365.10:FF:000004">
    <property type="entry name" value="Xanthine dehydrogenase oxidase"/>
    <property type="match status" value="1"/>
</dbReference>
<dbReference type="InterPro" id="IPR002346">
    <property type="entry name" value="Mopterin_DH_FAD-bd"/>
</dbReference>
<dbReference type="Gene3D" id="1.10.150.120">
    <property type="entry name" value="[2Fe-2S]-binding domain"/>
    <property type="match status" value="1"/>
</dbReference>
<dbReference type="Pfam" id="PF00941">
    <property type="entry name" value="FAD_binding_5"/>
    <property type="match status" value="1"/>
</dbReference>
<feature type="binding site" evidence="19">
    <location>
        <position position="907"/>
    </location>
    <ligand>
        <name>substrate</name>
    </ligand>
</feature>
<dbReference type="InterPro" id="IPR014307">
    <property type="entry name" value="Xanthine_DH_ssu"/>
</dbReference>
<evidence type="ECO:0000256" key="13">
    <source>
        <dbReference type="ARBA" id="ARBA00023027"/>
    </source>
</evidence>
<evidence type="ECO:0000256" key="6">
    <source>
        <dbReference type="ARBA" id="ARBA00022630"/>
    </source>
</evidence>
<comment type="subcellular location">
    <subcellularLocation>
        <location evidence="2">Peroxisome</location>
    </subcellularLocation>
</comment>
<accession>A0A2G7FMB4</accession>
<evidence type="ECO:0000256" key="15">
    <source>
        <dbReference type="ARBA" id="ARBA00034078"/>
    </source>
</evidence>
<feature type="binding site" evidence="19">
    <location>
        <position position="455"/>
    </location>
    <ligand>
        <name>FAD</name>
        <dbReference type="ChEBI" id="CHEBI:57692"/>
    </ligand>
</feature>
<feature type="binding site" evidence="19">
    <location>
        <position position="941"/>
    </location>
    <ligand>
        <name>substrate</name>
    </ligand>
</feature>
<dbReference type="InterPro" id="IPR036010">
    <property type="entry name" value="2Fe-2S_ferredoxin-like_sf"/>
</dbReference>
<evidence type="ECO:0000256" key="2">
    <source>
        <dbReference type="ARBA" id="ARBA00004275"/>
    </source>
</evidence>
<dbReference type="FunFam" id="3.10.20.30:FF:000015">
    <property type="entry name" value="Aldehyde oxidase 1"/>
    <property type="match status" value="1"/>
</dbReference>
<dbReference type="NCBIfam" id="TIGR02963">
    <property type="entry name" value="xanthine_xdhA"/>
    <property type="match status" value="1"/>
</dbReference>
<feature type="binding site" evidence="20">
    <location>
        <position position="76"/>
    </location>
    <ligand>
        <name>[2Fe-2S] cluster</name>
        <dbReference type="ChEBI" id="CHEBI:190135"/>
        <label>1</label>
    </ligand>
</feature>
<feature type="domain" description="FAD-binding PCMH-type" evidence="22">
    <location>
        <begin position="262"/>
        <end position="446"/>
    </location>
</feature>
<dbReference type="InterPro" id="IPR016169">
    <property type="entry name" value="FAD-bd_PCMH_sub2"/>
</dbReference>
<dbReference type="PROSITE" id="PS51085">
    <property type="entry name" value="2FE2S_FER_2"/>
    <property type="match status" value="1"/>
</dbReference>
<dbReference type="InterPro" id="IPR002888">
    <property type="entry name" value="2Fe-2S-bd"/>
</dbReference>
<comment type="cofactor">
    <cofactor evidence="15">
        <name>[2Fe-2S] cluster</name>
        <dbReference type="ChEBI" id="CHEBI:190135"/>
    </cofactor>
</comment>
<feature type="domain" description="2Fe-2S ferredoxin-type" evidence="21">
    <location>
        <begin position="30"/>
        <end position="116"/>
    </location>
</feature>
<dbReference type="Pfam" id="PF01315">
    <property type="entry name" value="Ald_Xan_dh_C"/>
    <property type="match status" value="1"/>
</dbReference>
<feature type="binding site" evidence="20">
    <location>
        <position position="98"/>
    </location>
    <ligand>
        <name>[2Fe-2S] cluster</name>
        <dbReference type="ChEBI" id="CHEBI:190135"/>
        <label>1</label>
    </ligand>
</feature>
<comment type="similarity">
    <text evidence="3">Belongs to the xanthine dehydrogenase family.</text>
</comment>
<dbReference type="Proteomes" id="UP000325558">
    <property type="component" value="Unassembled WGS sequence"/>
</dbReference>
<dbReference type="FunFam" id="3.30.365.10:FF:000003">
    <property type="entry name" value="Aldehyde oxidase 1"/>
    <property type="match status" value="1"/>
</dbReference>
<dbReference type="GO" id="GO:0006145">
    <property type="term" value="P:purine nucleobase catabolic process"/>
    <property type="evidence" value="ECO:0007669"/>
    <property type="project" value="UniProtKB-ARBA"/>
</dbReference>
<dbReference type="InterPro" id="IPR036856">
    <property type="entry name" value="Ald_Oxase/Xan_DH_a/b_sf"/>
</dbReference>
<evidence type="ECO:0000313" key="25">
    <source>
        <dbReference type="Proteomes" id="UP000231358"/>
    </source>
</evidence>
<evidence type="ECO:0000256" key="1">
    <source>
        <dbReference type="ARBA" id="ARBA00001974"/>
    </source>
</evidence>
<dbReference type="Gene3D" id="3.10.20.30">
    <property type="match status" value="1"/>
</dbReference>
<keyword evidence="25" id="KW-1185">Reference proteome</keyword>
<evidence type="ECO:0000256" key="7">
    <source>
        <dbReference type="ARBA" id="ARBA00022714"/>
    </source>
</evidence>
<feature type="binding site" evidence="20">
    <location>
        <position position="1106"/>
    </location>
    <ligand>
        <name>Mo-molybdopterin</name>
        <dbReference type="ChEBI" id="CHEBI:71302"/>
    </ligand>
    <ligandPart>
        <name>Mo</name>
        <dbReference type="ChEBI" id="CHEBI:28685"/>
    </ligandPart>
</feature>
<dbReference type="SUPFAM" id="SSF54665">
    <property type="entry name" value="CO dehydrogenase molybdoprotein N-domain-like"/>
    <property type="match status" value="1"/>
</dbReference>
<evidence type="ECO:0000256" key="8">
    <source>
        <dbReference type="ARBA" id="ARBA00022723"/>
    </source>
</evidence>
<feature type="binding site" evidence="20">
    <location>
        <position position="68"/>
    </location>
    <ligand>
        <name>[2Fe-2S] cluster</name>
        <dbReference type="ChEBI" id="CHEBI:190135"/>
        <label>1</label>
    </ligand>
</feature>
<evidence type="ECO:0000256" key="10">
    <source>
        <dbReference type="ARBA" id="ARBA00023002"/>
    </source>
</evidence>
<dbReference type="SUPFAM" id="SSF47741">
    <property type="entry name" value="CO dehydrogenase ISP C-domain like"/>
    <property type="match status" value="1"/>
</dbReference>
<dbReference type="EC" id="1.17.1.4" evidence="4"/>
<dbReference type="InterPro" id="IPR016167">
    <property type="entry name" value="FAD-bd_PCMH_sub1"/>
</dbReference>
<evidence type="ECO:0000256" key="9">
    <source>
        <dbReference type="ARBA" id="ARBA00022827"/>
    </source>
</evidence>
<dbReference type="SMART" id="SM01092">
    <property type="entry name" value="CO_deh_flav_C"/>
    <property type="match status" value="1"/>
</dbReference>
<dbReference type="FunFam" id="3.30.465.10:FF:000004">
    <property type="entry name" value="Xanthine dehydrogenase/oxidase"/>
    <property type="match status" value="1"/>
</dbReference>
<dbReference type="InterPro" id="IPR006058">
    <property type="entry name" value="2Fe2S_fd_BS"/>
</dbReference>
<dbReference type="InterPro" id="IPR036884">
    <property type="entry name" value="2Fe-2S-bd_dom_sf"/>
</dbReference>
<feature type="binding site" evidence="20">
    <location>
        <position position="172"/>
    </location>
    <ligand>
        <name>[2Fe-2S] cluster</name>
        <dbReference type="ChEBI" id="CHEBI:190135"/>
        <label>2</label>
    </ligand>
</feature>
<dbReference type="Gene3D" id="3.30.465.10">
    <property type="match status" value="1"/>
</dbReference>
<dbReference type="OrthoDB" id="8300278at2759"/>
<name>A0A2G7FMB4_9EURO</name>
<evidence type="ECO:0000313" key="23">
    <source>
        <dbReference type="EMBL" id="KAE8340984.1"/>
    </source>
</evidence>
<dbReference type="InterPro" id="IPR037165">
    <property type="entry name" value="AldOxase/xan_DH_Mopterin-bd_sf"/>
</dbReference>
<comment type="cofactor">
    <cofactor evidence="1 19">
        <name>FAD</name>
        <dbReference type="ChEBI" id="CHEBI:57692"/>
    </cofactor>
</comment>
<dbReference type="EMBL" id="NEXV01000544">
    <property type="protein sequence ID" value="PIG81770.1"/>
    <property type="molecule type" value="Genomic_DNA"/>
</dbReference>
<dbReference type="Gene3D" id="3.30.43.10">
    <property type="entry name" value="Uridine Diphospho-n-acetylenolpyruvylglucosamine Reductase, domain 2"/>
    <property type="match status" value="1"/>
</dbReference>
<evidence type="ECO:0000259" key="21">
    <source>
        <dbReference type="PROSITE" id="PS51085"/>
    </source>
</evidence>
<dbReference type="InterPro" id="IPR016208">
    <property type="entry name" value="Ald_Oxase/xanthine_DH-like"/>
</dbReference>
<reference evidence="24 25" key="1">
    <citation type="submission" date="2017-05" db="EMBL/GenBank/DDBJ databases">
        <title>Genome sequence for an aflatoxigenic pathogen of Argentinian peanut, Aspergillus arachidicola.</title>
        <authorList>
            <person name="Moore G."/>
            <person name="Beltz S.B."/>
            <person name="Mack B.M."/>
        </authorList>
    </citation>
    <scope>NUCLEOTIDE SEQUENCE [LARGE SCALE GENOMIC DNA]</scope>
    <source>
        <strain evidence="24 25">CBS 117610</strain>
    </source>
</reference>
<comment type="cofactor">
    <cofactor evidence="20">
        <name>Mo-molybdopterin</name>
        <dbReference type="ChEBI" id="CHEBI:71302"/>
    </cofactor>
    <text evidence="20">Binds 1 Mo-molybdopterin (Mo-MPT) cofactor per subunit.</text>
</comment>
<dbReference type="InterPro" id="IPR008274">
    <property type="entry name" value="AldOxase/xan_DH_MoCoBD1"/>
</dbReference>
<dbReference type="CDD" id="cd00207">
    <property type="entry name" value="fer2"/>
    <property type="match status" value="1"/>
</dbReference>
<dbReference type="InterPro" id="IPR001041">
    <property type="entry name" value="2Fe-2S_ferredoxin-type"/>
</dbReference>
<feature type="binding site" evidence="20">
    <location>
        <position position="939"/>
    </location>
    <ligand>
        <name>Mo-molybdopterin</name>
        <dbReference type="ChEBI" id="CHEBI:71302"/>
    </ligand>
    <ligandPart>
        <name>Mo</name>
        <dbReference type="ChEBI" id="CHEBI:28685"/>
    </ligandPart>
</feature>
<organism evidence="24 25">
    <name type="scientific">Aspergillus arachidicola</name>
    <dbReference type="NCBI Taxonomy" id="656916"/>
    <lineage>
        <taxon>Eukaryota</taxon>
        <taxon>Fungi</taxon>
        <taxon>Dikarya</taxon>
        <taxon>Ascomycota</taxon>
        <taxon>Pezizomycotina</taxon>
        <taxon>Eurotiomycetes</taxon>
        <taxon>Eurotiomycetidae</taxon>
        <taxon>Eurotiales</taxon>
        <taxon>Aspergillaceae</taxon>
        <taxon>Aspergillus</taxon>
        <taxon>Aspergillus subgen. Circumdati</taxon>
    </lineage>
</organism>
<dbReference type="InterPro" id="IPR036318">
    <property type="entry name" value="FAD-bd_PCMH-like_sf"/>
</dbReference>
<protein>
    <recommendedName>
        <fullName evidence="4">xanthine dehydrogenase</fullName>
        <ecNumber evidence="4">1.17.1.4</ecNumber>
    </recommendedName>
</protein>
<keyword evidence="7 20" id="KW-0001">2Fe-2S</keyword>
<dbReference type="PIRSF" id="PIRSF000127">
    <property type="entry name" value="Xanthine_DH"/>
    <property type="match status" value="1"/>
</dbReference>
<dbReference type="FunFam" id="3.90.1170.50:FF:000001">
    <property type="entry name" value="Aldehyde oxidase 1"/>
    <property type="match status" value="1"/>
</dbReference>
<evidence type="ECO:0000313" key="24">
    <source>
        <dbReference type="EMBL" id="PIG81770.1"/>
    </source>
</evidence>
<evidence type="ECO:0000256" key="19">
    <source>
        <dbReference type="PIRSR" id="PIRSR000127-2"/>
    </source>
</evidence>
<dbReference type="InterPro" id="IPR005107">
    <property type="entry name" value="CO_DH_flav_C"/>
</dbReference>
<evidence type="ECO:0000256" key="3">
    <source>
        <dbReference type="ARBA" id="ARBA00006849"/>
    </source>
</evidence>
<feature type="active site" description="Proton acceptor" evidence="18">
    <location>
        <position position="1291"/>
    </location>
</feature>
<evidence type="ECO:0000256" key="5">
    <source>
        <dbReference type="ARBA" id="ARBA00022505"/>
    </source>
</evidence>
<dbReference type="GO" id="GO:0005777">
    <property type="term" value="C:peroxisome"/>
    <property type="evidence" value="ECO:0007669"/>
    <property type="project" value="UniProtKB-SubCell"/>
</dbReference>
<evidence type="ECO:0000256" key="18">
    <source>
        <dbReference type="PIRSR" id="PIRSR000127-1"/>
    </source>
</evidence>
<comment type="catalytic activity">
    <reaction evidence="16">
        <text>xanthine + NAD(+) + H2O = urate + NADH + H(+)</text>
        <dbReference type="Rhea" id="RHEA:16669"/>
        <dbReference type="ChEBI" id="CHEBI:15377"/>
        <dbReference type="ChEBI" id="CHEBI:15378"/>
        <dbReference type="ChEBI" id="CHEBI:17712"/>
        <dbReference type="ChEBI" id="CHEBI:17775"/>
        <dbReference type="ChEBI" id="CHEBI:57540"/>
        <dbReference type="ChEBI" id="CHEBI:57945"/>
        <dbReference type="EC" id="1.17.1.4"/>
    </reaction>
</comment>
<evidence type="ECO:0000256" key="12">
    <source>
        <dbReference type="ARBA" id="ARBA00023014"/>
    </source>
</evidence>
<dbReference type="FunFam" id="3.30.365.10:FF:000002">
    <property type="entry name" value="Xanthine dehydrogenase oxidase"/>
    <property type="match status" value="1"/>
</dbReference>
<dbReference type="Proteomes" id="UP000231358">
    <property type="component" value="Unassembled WGS sequence"/>
</dbReference>
<evidence type="ECO:0000259" key="22">
    <source>
        <dbReference type="PROSITE" id="PS51387"/>
    </source>
</evidence>
<keyword evidence="10" id="KW-0560">Oxidoreductase</keyword>
<evidence type="ECO:0000256" key="11">
    <source>
        <dbReference type="ARBA" id="ARBA00023004"/>
    </source>
</evidence>
<keyword evidence="8 20" id="KW-0479">Metal-binding</keyword>
<dbReference type="InterPro" id="IPR036683">
    <property type="entry name" value="CO_DH_flav_C_dom_sf"/>
</dbReference>
<dbReference type="Gene3D" id="3.90.1170.50">
    <property type="entry name" value="Aldehyde oxidase/xanthine dehydrogenase, a/b hammerhead"/>
    <property type="match status" value="1"/>
</dbReference>
<sequence length="1359" mass="148401">MAPGILTSPGPEAAPLKTGSLAQLTEEWDDTIRFYLNGTKVTLDSVDPELTLLEYLRGVGLTGTKLGCAEGGCGACTVVVSHVNPTTKKLYHASVNACLAPVISVDGKHVITVEGIGNVKNPHAVQQRIAIGNGSQCGFCTPGIVMSLYALIRNNPEPSEHAVEEAFDGNLCRCTGYRPILDAAQSFKASGGCGKSSANGGTGCCMEKQTGSGGCCKGSSEVATANGDSLKLTAPEFISHRPDTELIFPPTLHKHEFRPLVFGNKRKRWYRPVTLQQLLEIKHVHPDAKVIGGSTETQIETKFKAMRYSASVYVGDIPELRQFSLQDDHLEIGANVSLTDLESICDEALERYGPVRGQPFTAIKKQLRYFAGRQIRNVASPAGNLATASPISDLNPVFVATNTVLVAKSLGGDIEIPMTEFFKGYRTTALPPDAIIGSLRVPTASENGEYMRAYKQSKRKDDDIAIVNAALRVSLSSSHNVTSVNLVFGGMAPMTVSARKAEAFLVGKKFTHPATLEGTMSALEQDFDLQYGVPGGMASYRRSLALGFFYRFYHDVLSGVELNSTDIDHDVIDEIERAISSGEKDHEASAAYQQRVLGKAGPHVSALKQATGEAQYTDDVPVLQNELFGCMVLSTKPHANIISVDPSAALDIPGVHDYVDHRDLPSPEANWWGAPVADEVFFAVDKVTTAGQPIGMILAKSAKTAEEAARAVKIEYEELPAILTIEEAIEAESFFAHNHYIKNGDTEAAFRHADHVITGVSRMGGQEHFYLETQACVAIPKPEDGEMEIWSGTQNPTETQTYVAQVTGVAANKIVSRVKRLGGGFGGKETRSIQLAGLCATAAAKTRRPVRCMLNRDEDIITSGQRHPFYCRWKVGVTKEGKLLALDADVYANGGHTQDLSAAVVDRSLSHIDGVYNIPNVHVRGRICKTNTVSNSAFRGFGGPQGMFMAESFMSEIADHLDIPVEKLRMDNMYKHGDKTHFNQELKDWHVPLMYNQVLEESSYMERRKAVEEYNKKHKWSKRGMAIIPTKFGISFTALFLNQAGALVHIYHDGSVLVAHGGVEMGQGLHTKMTMIAAEALGVPQSDVFISETATNTVANTSSTAASASSDLNGYAIFNACEQLNERLRPYREKMPNAPMKELAHAAYFDRVNLSAQGHYRTPDIGYVWGENTGQMFFYFTQGVTAAEVEIDTLTGDWTPLRADIKMDVGRTINPSIDYGQIEGAFIQGQGLFTTEESLWHRASGQVVTKGPGNYKIPGFRDIPQVFNVSLLKDVEWENLRTIQRSRGVGEPPLFMGSAVFFAIRDALKAARKQYNVHEVLSLRSPATPERIRISCADPIIERARVLPKEGEKSFFVEI</sequence>
<dbReference type="FunFam" id="3.30.43.10:FF:000001">
    <property type="entry name" value="Xanthine dehydrogenase/oxidase"/>
    <property type="match status" value="1"/>
</dbReference>
<evidence type="ECO:0000256" key="20">
    <source>
        <dbReference type="PIRSR" id="PIRSR000127-3"/>
    </source>
</evidence>
<dbReference type="SUPFAM" id="SSF56176">
    <property type="entry name" value="FAD-binding/transporter-associated domain-like"/>
    <property type="match status" value="1"/>
</dbReference>
<dbReference type="PROSITE" id="PS51387">
    <property type="entry name" value="FAD_PCMH"/>
    <property type="match status" value="1"/>
</dbReference>
<feature type="binding site" evidence="19">
    <location>
        <position position="1037"/>
    </location>
    <ligand>
        <name>substrate</name>
    </ligand>
</feature>
<dbReference type="GO" id="GO:0004854">
    <property type="term" value="F:xanthine dehydrogenase activity"/>
    <property type="evidence" value="ECO:0007669"/>
    <property type="project" value="UniProtKB-EC"/>
</dbReference>
<feature type="binding site" evidence="19">
    <location>
        <position position="370"/>
    </location>
    <ligand>
        <name>FAD</name>
        <dbReference type="ChEBI" id="CHEBI:57692"/>
    </ligand>
</feature>
<evidence type="ECO:0000256" key="4">
    <source>
        <dbReference type="ARBA" id="ARBA00013123"/>
    </source>
</evidence>
<keyword evidence="12 20" id="KW-0411">Iron-sulfur</keyword>
<feature type="binding site" evidence="20">
    <location>
        <position position="137"/>
    </location>
    <ligand>
        <name>[2Fe-2S] cluster</name>
        <dbReference type="ChEBI" id="CHEBI:190135"/>
        <label>2</label>
    </ligand>
</feature>
<gene>
    <name evidence="24" type="ORF">AARAC_008590</name>
    <name evidence="23" type="ORF">BDV24DRAFT_59870</name>
</gene>
<keyword evidence="13" id="KW-0520">NAD</keyword>
<dbReference type="STRING" id="656916.A0A2G7FMB4"/>
<evidence type="ECO:0000256" key="14">
    <source>
        <dbReference type="ARBA" id="ARBA00023140"/>
    </source>
</evidence>
<evidence type="ECO:0000256" key="16">
    <source>
        <dbReference type="ARBA" id="ARBA00049017"/>
    </source>
</evidence>
<proteinExistence type="inferred from homology"/>
<dbReference type="InterPro" id="IPR012675">
    <property type="entry name" value="Beta-grasp_dom_sf"/>
</dbReference>
<dbReference type="Pfam" id="PF03450">
    <property type="entry name" value="CO_deh_flav_C"/>
    <property type="match status" value="1"/>
</dbReference>
<dbReference type="Gene3D" id="3.30.390.50">
    <property type="entry name" value="CO dehydrogenase flavoprotein, C-terminal domain"/>
    <property type="match status" value="1"/>
</dbReference>
<feature type="binding site" evidence="20">
    <location>
        <position position="140"/>
    </location>
    <ligand>
        <name>[2Fe-2S] cluster</name>
        <dbReference type="ChEBI" id="CHEBI:190135"/>
        <label>2</label>
    </ligand>
</feature>
<feature type="binding site" evidence="19">
    <location>
        <position position="393"/>
    </location>
    <ligand>
        <name>FAD</name>
        <dbReference type="ChEBI" id="CHEBI:57692"/>
    </ligand>
</feature>
<feature type="binding site" evidence="20">
    <location>
        <position position="794"/>
    </location>
    <ligand>
        <name>Mo-molybdopterin</name>
        <dbReference type="ChEBI" id="CHEBI:71302"/>
    </ligand>
    <ligandPart>
        <name>Mo</name>
        <dbReference type="ChEBI" id="CHEBI:28685"/>
    </ligandPart>
</feature>